<reference evidence="3 4" key="1">
    <citation type="submission" date="2020-08" db="EMBL/GenBank/DDBJ databases">
        <title>Genomic Encyclopedia of Type Strains, Phase IV (KMG-IV): sequencing the most valuable type-strain genomes for metagenomic binning, comparative biology and taxonomic classification.</title>
        <authorList>
            <person name="Goeker M."/>
        </authorList>
    </citation>
    <scope>NUCLEOTIDE SEQUENCE [LARGE SCALE GENOMIC DNA]</scope>
    <source>
        <strain evidence="3 4">DSM 25897</strain>
    </source>
</reference>
<evidence type="ECO:0000313" key="4">
    <source>
        <dbReference type="Proteomes" id="UP000519004"/>
    </source>
</evidence>
<dbReference type="InterPro" id="IPR005182">
    <property type="entry name" value="YdbS-like_PH"/>
</dbReference>
<dbReference type="PANTHER" id="PTHR34473:SF2">
    <property type="entry name" value="UPF0699 TRANSMEMBRANE PROTEIN YDBT"/>
    <property type="match status" value="1"/>
</dbReference>
<comment type="caution">
    <text evidence="3">The sequence shown here is derived from an EMBL/GenBank/DDBJ whole genome shotgun (WGS) entry which is preliminary data.</text>
</comment>
<keyword evidence="1" id="KW-0472">Membrane</keyword>
<accession>A0A7W7XZN5</accession>
<feature type="domain" description="YdbS-like PH" evidence="2">
    <location>
        <begin position="68"/>
        <end position="146"/>
    </location>
</feature>
<evidence type="ECO:0000313" key="3">
    <source>
        <dbReference type="EMBL" id="MBB5015416.1"/>
    </source>
</evidence>
<feature type="domain" description="YdbS-like PH" evidence="2">
    <location>
        <begin position="268"/>
        <end position="314"/>
    </location>
</feature>
<dbReference type="Proteomes" id="UP000519004">
    <property type="component" value="Unassembled WGS sequence"/>
</dbReference>
<gene>
    <name evidence="3" type="ORF">HNQ58_001314</name>
</gene>
<feature type="transmembrane region" description="Helical" evidence="1">
    <location>
        <begin position="190"/>
        <end position="212"/>
    </location>
</feature>
<dbReference type="Pfam" id="PF03703">
    <property type="entry name" value="bPH_2"/>
    <property type="match status" value="3"/>
</dbReference>
<dbReference type="EMBL" id="JACHHX010000007">
    <property type="protein sequence ID" value="MBB5015416.1"/>
    <property type="molecule type" value="Genomic_DNA"/>
</dbReference>
<organism evidence="3 4">
    <name type="scientific">Rehaibacterium terrae</name>
    <dbReference type="NCBI Taxonomy" id="1341696"/>
    <lineage>
        <taxon>Bacteria</taxon>
        <taxon>Pseudomonadati</taxon>
        <taxon>Pseudomonadota</taxon>
        <taxon>Gammaproteobacteria</taxon>
        <taxon>Lysobacterales</taxon>
        <taxon>Lysobacteraceae</taxon>
        <taxon>Rehaibacterium</taxon>
    </lineage>
</organism>
<evidence type="ECO:0000256" key="1">
    <source>
        <dbReference type="SAM" id="Phobius"/>
    </source>
</evidence>
<evidence type="ECO:0000259" key="2">
    <source>
        <dbReference type="Pfam" id="PF03703"/>
    </source>
</evidence>
<feature type="domain" description="YdbS-like PH" evidence="2">
    <location>
        <begin position="410"/>
        <end position="486"/>
    </location>
</feature>
<keyword evidence="1" id="KW-0812">Transmembrane</keyword>
<sequence length="499" mass="55663">MTTRSEGLPGDERRLHPLSWLFVLLASLREFAVPLIAVLFLGRRGNDTWELFGLIGVLALTLHAVVQYFTYRFRIDRDALVIRSGVLQRKLRHVPFRRIHDVTLHRNPLHRLFGVAEVRLESAGGHAPEARMRVLRLDDAQALEALLRRRAREAAGEADTAAAPPESELLLALPTAEVIKLGLISNRGMILLAAGFGAFAQSGSSLFGDLAHAVVRPVFDWANGAALGPLPWILGGLTLFLAFALLLRALSVALALLQFHGFVLRDLGGRLQVDGGLLTRVRANAPPHRIQAFCLRESLLHRWFGRRSLRVDTAVVDTGNGGRSLRELAPIATPAVADALIRRLLPRAGWPDLPWRPLHPRAWRRMFTAPALLTGLATFAATLRFGADGLWLLLLLPWWWLRARKLAACARYAVDEALVAVHTGWLDRRWRFAEVGKLQALRLTRSPFDRRHGMATLWFDTAGAHPTDPPLCIRYLPEDEARRILAEVGARIAASRLRW</sequence>
<feature type="transmembrane region" description="Helical" evidence="1">
    <location>
        <begin position="232"/>
        <end position="257"/>
    </location>
</feature>
<keyword evidence="1" id="KW-1133">Transmembrane helix</keyword>
<name>A0A7W7XZN5_9GAMM</name>
<dbReference type="RefSeq" id="WP_183948108.1">
    <property type="nucleotide sequence ID" value="NZ_JACHHX010000007.1"/>
</dbReference>
<keyword evidence="4" id="KW-1185">Reference proteome</keyword>
<dbReference type="InterPro" id="IPR014529">
    <property type="entry name" value="UCP026631"/>
</dbReference>
<dbReference type="PIRSF" id="PIRSF026631">
    <property type="entry name" value="UCP026631"/>
    <property type="match status" value="1"/>
</dbReference>
<protein>
    <submittedName>
        <fullName evidence="3">Putative membrane protein</fullName>
    </submittedName>
</protein>
<dbReference type="PANTHER" id="PTHR34473">
    <property type="entry name" value="UPF0699 TRANSMEMBRANE PROTEIN YDBS"/>
    <property type="match status" value="1"/>
</dbReference>
<proteinExistence type="predicted"/>
<feature type="transmembrane region" description="Helical" evidence="1">
    <location>
        <begin position="20"/>
        <end position="42"/>
    </location>
</feature>
<feature type="transmembrane region" description="Helical" evidence="1">
    <location>
        <begin position="48"/>
        <end position="69"/>
    </location>
</feature>
<dbReference type="AlphaFoldDB" id="A0A7W7XZN5"/>